<dbReference type="HOGENOM" id="CLU_1341097_0_0_5"/>
<dbReference type="STRING" id="395963.Bind_3306"/>
<dbReference type="AlphaFoldDB" id="B2IDT3"/>
<dbReference type="OrthoDB" id="7572867at2"/>
<dbReference type="eggNOG" id="ENOG5033VFR">
    <property type="taxonomic scope" value="Bacteria"/>
</dbReference>
<protein>
    <submittedName>
        <fullName evidence="2">Uncharacterized protein</fullName>
    </submittedName>
</protein>
<evidence type="ECO:0000313" key="2">
    <source>
        <dbReference type="EMBL" id="ACB96865.1"/>
    </source>
</evidence>
<proteinExistence type="predicted"/>
<organism evidence="2 3">
    <name type="scientific">Beijerinckia indica subsp. indica (strain ATCC 9039 / DSM 1715 / NCIMB 8712)</name>
    <dbReference type="NCBI Taxonomy" id="395963"/>
    <lineage>
        <taxon>Bacteria</taxon>
        <taxon>Pseudomonadati</taxon>
        <taxon>Pseudomonadota</taxon>
        <taxon>Alphaproteobacteria</taxon>
        <taxon>Hyphomicrobiales</taxon>
        <taxon>Beijerinckiaceae</taxon>
        <taxon>Beijerinckia</taxon>
    </lineage>
</organism>
<dbReference type="RefSeq" id="WP_012386213.1">
    <property type="nucleotide sequence ID" value="NC_010581.1"/>
</dbReference>
<dbReference type="GO" id="GO:0008237">
    <property type="term" value="F:metallopeptidase activity"/>
    <property type="evidence" value="ECO:0007669"/>
    <property type="project" value="InterPro"/>
</dbReference>
<name>B2IDT3_BEII9</name>
<evidence type="ECO:0000256" key="1">
    <source>
        <dbReference type="SAM" id="SignalP"/>
    </source>
</evidence>
<dbReference type="Proteomes" id="UP000001695">
    <property type="component" value="Chromosome"/>
</dbReference>
<reference evidence="2 3" key="2">
    <citation type="journal article" date="2010" name="J. Bacteriol.">
        <title>Complete genome sequence of Beijerinckia indica subsp. indica.</title>
        <authorList>
            <person name="Tamas I."/>
            <person name="Dedysh S.N."/>
            <person name="Liesack W."/>
            <person name="Stott M.B."/>
            <person name="Alam M."/>
            <person name="Murrell J.C."/>
            <person name="Dunfield P.F."/>
        </authorList>
    </citation>
    <scope>NUCLEOTIDE SEQUENCE [LARGE SCALE GENOMIC DNA]</scope>
    <source>
        <strain evidence="3">ATCC 9039 / DSM 1715 / NCIMB 8712</strain>
    </source>
</reference>
<sequence length="204" mass="23165">MALTRFTLFVALSLNLAFTRSALADPLVLTYHGWNVVLTHVWEQKPKQTMIDAIERQLDIVDHVGLKPDILQCMRAIRIVTSSPGYHSSPAHYKPSSGVDIHAGLLDPHKPIILHELLHALHDRCLRDGFNNQDIKNFFESGKAEWPAGSYLLTNNREFFAVTASVYLSGNIPRPPYSRAELHSKQPLYYQWLAKLFDNGHPRS</sequence>
<dbReference type="KEGG" id="bid:Bind_3306"/>
<feature type="chain" id="PRO_5002776655" evidence="1">
    <location>
        <begin position="25"/>
        <end position="204"/>
    </location>
</feature>
<accession>B2IDT3</accession>
<dbReference type="Gene3D" id="3.40.390.10">
    <property type="entry name" value="Collagenase (Catalytic Domain)"/>
    <property type="match status" value="1"/>
</dbReference>
<reference evidence="3" key="1">
    <citation type="submission" date="2008-03" db="EMBL/GenBank/DDBJ databases">
        <title>Complete sequence of chromosome of Beijerinckia indica subsp. indica ATCC 9039.</title>
        <authorList>
            <consortium name="US DOE Joint Genome Institute"/>
            <person name="Copeland A."/>
            <person name="Lucas S."/>
            <person name="Lapidus A."/>
            <person name="Glavina del Rio T."/>
            <person name="Dalin E."/>
            <person name="Tice H."/>
            <person name="Bruce D."/>
            <person name="Goodwin L."/>
            <person name="Pitluck S."/>
            <person name="LaButti K."/>
            <person name="Schmutz J."/>
            <person name="Larimer F."/>
            <person name="Land M."/>
            <person name="Hauser L."/>
            <person name="Kyrpides N."/>
            <person name="Mikhailova N."/>
            <person name="Dunfield P.F."/>
            <person name="Dedysh S.N."/>
            <person name="Liesack W."/>
            <person name="Saw J.H."/>
            <person name="Alam M."/>
            <person name="Chen Y."/>
            <person name="Murrell J.C."/>
            <person name="Richardson P."/>
        </authorList>
    </citation>
    <scope>NUCLEOTIDE SEQUENCE [LARGE SCALE GENOMIC DNA]</scope>
    <source>
        <strain evidence="3">ATCC 9039 / DSM 1715 / NCIMB 8712</strain>
    </source>
</reference>
<evidence type="ECO:0000313" key="3">
    <source>
        <dbReference type="Proteomes" id="UP000001695"/>
    </source>
</evidence>
<dbReference type="SUPFAM" id="SSF55486">
    <property type="entry name" value="Metalloproteases ('zincins'), catalytic domain"/>
    <property type="match status" value="1"/>
</dbReference>
<dbReference type="EMBL" id="CP001016">
    <property type="protein sequence ID" value="ACB96865.1"/>
    <property type="molecule type" value="Genomic_DNA"/>
</dbReference>
<keyword evidence="1" id="KW-0732">Signal</keyword>
<gene>
    <name evidence="2" type="ordered locus">Bind_3306</name>
</gene>
<feature type="signal peptide" evidence="1">
    <location>
        <begin position="1"/>
        <end position="24"/>
    </location>
</feature>
<dbReference type="InterPro" id="IPR024079">
    <property type="entry name" value="MetalloPept_cat_dom_sf"/>
</dbReference>
<keyword evidence="3" id="KW-1185">Reference proteome</keyword>